<evidence type="ECO:0000313" key="3">
    <source>
        <dbReference type="Proteomes" id="UP000249091"/>
    </source>
</evidence>
<organism evidence="2 3">
    <name type="scientific">Rhodococcus coprophilus</name>
    <dbReference type="NCBI Taxonomy" id="38310"/>
    <lineage>
        <taxon>Bacteria</taxon>
        <taxon>Bacillati</taxon>
        <taxon>Actinomycetota</taxon>
        <taxon>Actinomycetes</taxon>
        <taxon>Mycobacteriales</taxon>
        <taxon>Nocardiaceae</taxon>
        <taxon>Rhodococcus</taxon>
    </lineage>
</organism>
<sequence>MFRRLAVLAVAMLASAGAGMGIATAAPPVTLGGGSGITLGDGGQDIYDCTLTTIGNDAAGRLVGLTAAHCGLPGMTVKAEYDPAAGPVGRIVSANTVLDYAVIEFDRGKVVPVNRVGNTTITALGSPAGFPDVACKEGRTTGNTCGVVWGDVFGSQETWTQVCVIEGDSGAPLVVGTTLVAMVNAYLFAPCAGPQVGTNIDVIFADITARGGAGTGFRPI</sequence>
<dbReference type="SUPFAM" id="SSF50494">
    <property type="entry name" value="Trypsin-like serine proteases"/>
    <property type="match status" value="1"/>
</dbReference>
<accession>A0A2X4U6P8</accession>
<proteinExistence type="predicted"/>
<dbReference type="InterPro" id="IPR009003">
    <property type="entry name" value="Peptidase_S1_PA"/>
</dbReference>
<dbReference type="Gene3D" id="2.40.10.10">
    <property type="entry name" value="Trypsin-like serine proteases"/>
    <property type="match status" value="2"/>
</dbReference>
<dbReference type="KEGG" id="rcr:NCTC10994_02958"/>
<feature type="signal peptide" evidence="1">
    <location>
        <begin position="1"/>
        <end position="25"/>
    </location>
</feature>
<dbReference type="AlphaFoldDB" id="A0A2X4U6P8"/>
<gene>
    <name evidence="2" type="ORF">NCTC10994_02958</name>
</gene>
<reference evidence="2 3" key="1">
    <citation type="submission" date="2018-06" db="EMBL/GenBank/DDBJ databases">
        <authorList>
            <consortium name="Pathogen Informatics"/>
            <person name="Doyle S."/>
        </authorList>
    </citation>
    <scope>NUCLEOTIDE SEQUENCE [LARGE SCALE GENOMIC DNA]</scope>
    <source>
        <strain evidence="2 3">NCTC10994</strain>
    </source>
</reference>
<dbReference type="RefSeq" id="WP_072700517.1">
    <property type="nucleotide sequence ID" value="NZ_JAFBBL010000001.1"/>
</dbReference>
<dbReference type="InterPro" id="IPR043504">
    <property type="entry name" value="Peptidase_S1_PA_chymotrypsin"/>
</dbReference>
<evidence type="ECO:0000256" key="1">
    <source>
        <dbReference type="SAM" id="SignalP"/>
    </source>
</evidence>
<feature type="chain" id="PRO_5015985398" evidence="1">
    <location>
        <begin position="26"/>
        <end position="220"/>
    </location>
</feature>
<protein>
    <submittedName>
        <fullName evidence="2">Peptidase</fullName>
    </submittedName>
</protein>
<dbReference type="Proteomes" id="UP000249091">
    <property type="component" value="Chromosome 1"/>
</dbReference>
<keyword evidence="1" id="KW-0732">Signal</keyword>
<evidence type="ECO:0000313" key="2">
    <source>
        <dbReference type="EMBL" id="SQI34883.1"/>
    </source>
</evidence>
<dbReference type="STRING" id="1219011.GCA_001895045_02255"/>
<name>A0A2X4U6P8_9NOCA</name>
<dbReference type="EMBL" id="LS483468">
    <property type="protein sequence ID" value="SQI34883.1"/>
    <property type="molecule type" value="Genomic_DNA"/>
</dbReference>
<keyword evidence="3" id="KW-1185">Reference proteome</keyword>